<evidence type="ECO:0000313" key="3">
    <source>
        <dbReference type="Proteomes" id="UP000002358"/>
    </source>
</evidence>
<accession>A0A7M7QKU7</accession>
<dbReference type="KEGG" id="nvi:116418292"/>
<proteinExistence type="predicted"/>
<name>A0A7M7QKU7_NASVI</name>
<dbReference type="Proteomes" id="UP000002358">
    <property type="component" value="Unassembled WGS sequence"/>
</dbReference>
<dbReference type="Gene3D" id="3.40.1090.10">
    <property type="entry name" value="Cytosolic phospholipase A2 catalytic domain"/>
    <property type="match status" value="1"/>
</dbReference>
<dbReference type="OrthoDB" id="10021675at2759"/>
<dbReference type="GO" id="GO:0052816">
    <property type="term" value="F:long-chain fatty acyl-CoA hydrolase activity"/>
    <property type="evidence" value="ECO:0007669"/>
    <property type="project" value="TreeGrafter"/>
</dbReference>
<dbReference type="InParanoid" id="A0A7M7QKU7"/>
<dbReference type="GeneID" id="116418292"/>
<dbReference type="AlphaFoldDB" id="A0A7M7QKU7"/>
<protein>
    <submittedName>
        <fullName evidence="2">Uncharacterized protein</fullName>
    </submittedName>
</protein>
<dbReference type="PANTHER" id="PTHR24139:SF34">
    <property type="entry name" value="85_88 KDA CALCIUM-INDEPENDENT PHOSPHOLIPASE A2"/>
    <property type="match status" value="1"/>
</dbReference>
<sequence>MIVQLLIAFGAEISAKNWKSQSLRHLVDKDTNEGQKILYILRAVGAERCPLDMKDCSIGCKNNEIFYGIAPPEPPTAMSRTVLDQMLYVSRMEKVATKKRKHTKGVRLLCRDGGGIRGLVLVQTFLEIESVLQKPVSSRSDWISGTSIGRYFF</sequence>
<dbReference type="PANTHER" id="PTHR24139">
    <property type="entry name" value="CALCIUM-INDEPENDENT PHOSPHOLIPASE A2"/>
    <property type="match status" value="1"/>
</dbReference>
<dbReference type="GO" id="GO:2000304">
    <property type="term" value="P:positive regulation of ceramide biosynthetic process"/>
    <property type="evidence" value="ECO:0007669"/>
    <property type="project" value="TreeGrafter"/>
</dbReference>
<dbReference type="RefSeq" id="XP_031789217.1">
    <property type="nucleotide sequence ID" value="XM_031933357.2"/>
</dbReference>
<dbReference type="GO" id="GO:0047499">
    <property type="term" value="F:calcium-independent phospholipase A2 activity"/>
    <property type="evidence" value="ECO:0007669"/>
    <property type="project" value="InterPro"/>
</dbReference>
<dbReference type="EnsemblMetazoa" id="XM_031933357">
    <property type="protein sequence ID" value="XP_031789217"/>
    <property type="gene ID" value="LOC116418292"/>
</dbReference>
<evidence type="ECO:0000313" key="2">
    <source>
        <dbReference type="EnsemblMetazoa" id="XP_031789217"/>
    </source>
</evidence>
<reference evidence="2" key="1">
    <citation type="submission" date="2021-01" db="UniProtKB">
        <authorList>
            <consortium name="EnsemblMetazoa"/>
        </authorList>
    </citation>
    <scope>IDENTIFICATION</scope>
</reference>
<dbReference type="InterPro" id="IPR047148">
    <property type="entry name" value="PLPL9"/>
</dbReference>
<dbReference type="GO" id="GO:0005739">
    <property type="term" value="C:mitochondrion"/>
    <property type="evidence" value="ECO:0007669"/>
    <property type="project" value="TreeGrafter"/>
</dbReference>
<organism evidence="2 3">
    <name type="scientific">Nasonia vitripennis</name>
    <name type="common">Parasitic wasp</name>
    <dbReference type="NCBI Taxonomy" id="7425"/>
    <lineage>
        <taxon>Eukaryota</taxon>
        <taxon>Metazoa</taxon>
        <taxon>Ecdysozoa</taxon>
        <taxon>Arthropoda</taxon>
        <taxon>Hexapoda</taxon>
        <taxon>Insecta</taxon>
        <taxon>Pterygota</taxon>
        <taxon>Neoptera</taxon>
        <taxon>Endopterygota</taxon>
        <taxon>Hymenoptera</taxon>
        <taxon>Apocrita</taxon>
        <taxon>Proctotrupomorpha</taxon>
        <taxon>Chalcidoidea</taxon>
        <taxon>Pteromalidae</taxon>
        <taxon>Pteromalinae</taxon>
        <taxon>Nasonia</taxon>
    </lineage>
</organism>
<evidence type="ECO:0000256" key="1">
    <source>
        <dbReference type="ARBA" id="ARBA00022801"/>
    </source>
</evidence>
<keyword evidence="3" id="KW-1185">Reference proteome</keyword>
<keyword evidence="1" id="KW-0378">Hydrolase</keyword>